<keyword evidence="8" id="KW-1267">Proteomics identification</keyword>
<dbReference type="PANTHER" id="PTHR10653">
    <property type="entry name" value="F-ACTIN-CAPPING PROTEIN SUBUNIT ALPHA"/>
    <property type="match status" value="1"/>
</dbReference>
<comment type="function">
    <text evidence="4 5">F-actin-capping proteins bind in a Ca(2+)-independent manner to the fast growing ends of actin filaments (barbed end) thereby blocking the exchange of subunits at these ends. Unlike other capping proteins (such as gelsolin and severin), these proteins do not sever actin filaments.</text>
</comment>
<sequence length="340" mass="38766">MAWIREAELRGACAAAWAAGPSLGGGARRGRPHGKGEVRWPLLPPAPRFVARRKMADLEEQLSDEEKVRIAAKFIIHAPPGEFNEVFNDVRLLLNNDNLLREGAAHAFAQYNLDQFTPVKIEGYEDQVLITEHGDLGNGKFLDPKNRICFKFDHLRKEATDPRPYEAENAIESWRTSVETALRAYVKEHYPNGVCTVYGKKVDGQQTIIACIESHQFQAKNFWNGRWRSEWKFTVTPSTTQVVGILKIQVHYYEDGNVQLVSHKDIQDSLTVSNEVQTAKEFIKIVEAAENEYQTAISENYQTMSDTTFKALRRQLPVTRTKIDWNKILSYKIGKEMQNA</sequence>
<name>A0ABK0LT32_RAT</name>
<dbReference type="Proteomes" id="UP000002494">
    <property type="component" value="Chromosome 4"/>
</dbReference>
<dbReference type="GeneTree" id="ENSGT00950000183119"/>
<keyword evidence="3 5" id="KW-0009">Actin-binding</keyword>
<dbReference type="SUPFAM" id="SSF90096">
    <property type="entry name" value="Subunits of heterodimeric actin filament capping protein Capz"/>
    <property type="match status" value="1"/>
</dbReference>
<evidence type="ECO:0000256" key="4">
    <source>
        <dbReference type="ARBA" id="ARBA00025389"/>
    </source>
</evidence>
<dbReference type="Pfam" id="PF01267">
    <property type="entry name" value="F-actin_cap_A"/>
    <property type="match status" value="1"/>
</dbReference>
<dbReference type="InterPro" id="IPR042276">
    <property type="entry name" value="CapZ_alpha/beta_2"/>
</dbReference>
<evidence type="ECO:0000256" key="2">
    <source>
        <dbReference type="ARBA" id="ARBA00022467"/>
    </source>
</evidence>
<evidence type="ECO:0007829" key="8">
    <source>
        <dbReference type="PeptideAtlas" id="A0ABK0LT32"/>
    </source>
</evidence>
<evidence type="ECO:0000256" key="5">
    <source>
        <dbReference type="RuleBase" id="RU365077"/>
    </source>
</evidence>
<protein>
    <recommendedName>
        <fullName evidence="5">F-actin-capping protein subunit alpha</fullName>
    </recommendedName>
</protein>
<reference evidence="6" key="3">
    <citation type="submission" date="2025-09" db="UniProtKB">
        <authorList>
            <consortium name="Ensembl"/>
        </authorList>
    </citation>
    <scope>IDENTIFICATION</scope>
    <source>
        <strain evidence="6">Brown Norway</strain>
    </source>
</reference>
<reference evidence="6" key="2">
    <citation type="submission" date="2025-08" db="UniProtKB">
        <authorList>
            <consortium name="Ensembl"/>
        </authorList>
    </citation>
    <scope>IDENTIFICATION</scope>
    <source>
        <strain evidence="6">Brown Norway</strain>
    </source>
</reference>
<keyword evidence="7" id="KW-1185">Reference proteome</keyword>
<dbReference type="InterPro" id="IPR002189">
    <property type="entry name" value="CapZ_alpha"/>
</dbReference>
<dbReference type="PRINTS" id="PR00191">
    <property type="entry name" value="FACTINCAPA"/>
</dbReference>
<comment type="subunit">
    <text evidence="5">Heterodimer of an alpha and a beta subunit.</text>
</comment>
<dbReference type="InterPro" id="IPR017865">
    <property type="entry name" value="F-actin_cap_asu_CS"/>
</dbReference>
<dbReference type="InterPro" id="IPR042489">
    <property type="entry name" value="CapZ_alpha_1"/>
</dbReference>
<evidence type="ECO:0000256" key="3">
    <source>
        <dbReference type="ARBA" id="ARBA00023203"/>
    </source>
</evidence>
<dbReference type="RGD" id="1549770">
    <property type="gene designation" value="Capza2"/>
</dbReference>
<dbReference type="PANTHER" id="PTHR10653:SF2">
    <property type="entry name" value="F-ACTIN-CAPPING PROTEIN SUBUNIT ALPHA-2"/>
    <property type="match status" value="1"/>
</dbReference>
<dbReference type="PROSITE" id="PS00749">
    <property type="entry name" value="F_ACTIN_CAPPING_A_2"/>
    <property type="match status" value="1"/>
</dbReference>
<organism evidence="6 7">
    <name type="scientific">Rattus norvegicus</name>
    <name type="common">Rat</name>
    <dbReference type="NCBI Taxonomy" id="10116"/>
    <lineage>
        <taxon>Eukaryota</taxon>
        <taxon>Metazoa</taxon>
        <taxon>Chordata</taxon>
        <taxon>Craniata</taxon>
        <taxon>Vertebrata</taxon>
        <taxon>Euteleostomi</taxon>
        <taxon>Mammalia</taxon>
        <taxon>Eutheria</taxon>
        <taxon>Euarchontoglires</taxon>
        <taxon>Glires</taxon>
        <taxon>Rodentia</taxon>
        <taxon>Myomorpha</taxon>
        <taxon>Muroidea</taxon>
        <taxon>Muridae</taxon>
        <taxon>Murinae</taxon>
        <taxon>Rattus</taxon>
    </lineage>
</organism>
<dbReference type="Gene3D" id="3.90.1150.210">
    <property type="entry name" value="F-actin capping protein, beta subunit"/>
    <property type="match status" value="1"/>
</dbReference>
<dbReference type="PROSITE" id="PS00748">
    <property type="entry name" value="F_ACTIN_CAPPING_A_1"/>
    <property type="match status" value="1"/>
</dbReference>
<gene>
    <name evidence="6" type="primary">Capza2</name>
</gene>
<proteinExistence type="evidence at protein level"/>
<accession>A0ABK0LT32</accession>
<dbReference type="InterPro" id="IPR037282">
    <property type="entry name" value="CapZ_alpha/beta"/>
</dbReference>
<comment type="similarity">
    <text evidence="1 5">Belongs to the F-actin-capping protein alpha subunit family.</text>
</comment>
<reference evidence="6" key="1">
    <citation type="submission" date="2024-01" db="EMBL/GenBank/DDBJ databases">
        <title>GRCr8: a new rat reference genome assembly contstructed from accurate long reads and long range scaffolding.</title>
        <authorList>
            <person name="Doris P.A."/>
            <person name="Kalbfleisch T."/>
            <person name="Li K."/>
            <person name="Howe K."/>
            <person name="Wood J."/>
        </authorList>
    </citation>
    <scope>NUCLEOTIDE SEQUENCE [LARGE SCALE GENOMIC DNA]</scope>
    <source>
        <strain evidence="6">Brown Norway</strain>
    </source>
</reference>
<evidence type="ECO:0000313" key="6">
    <source>
        <dbReference type="Ensembl" id="ENSRNOP00000107173.1"/>
    </source>
</evidence>
<evidence type="ECO:0000256" key="1">
    <source>
        <dbReference type="ARBA" id="ARBA00010479"/>
    </source>
</evidence>
<keyword evidence="2 5" id="KW-0117">Actin capping</keyword>
<dbReference type="Gene3D" id="3.30.1140.60">
    <property type="entry name" value="F-actin capping protein, alpha subunit"/>
    <property type="match status" value="1"/>
</dbReference>
<dbReference type="Ensembl" id="ENSRNOT00000169051.1">
    <property type="protein sequence ID" value="ENSRNOP00000107173.1"/>
    <property type="gene ID" value="ENSRNOG00000056207.3"/>
</dbReference>
<evidence type="ECO:0000313" key="7">
    <source>
        <dbReference type="Proteomes" id="UP000002494"/>
    </source>
</evidence>